<dbReference type="Gene3D" id="2.20.100.10">
    <property type="entry name" value="Thrombospondin type-1 (TSP1) repeat"/>
    <property type="match status" value="1"/>
</dbReference>
<dbReference type="Proteomes" id="UP001642464">
    <property type="component" value="Unassembled WGS sequence"/>
</dbReference>
<dbReference type="SUPFAM" id="SSF82895">
    <property type="entry name" value="TSP-1 type 1 repeat"/>
    <property type="match status" value="1"/>
</dbReference>
<name>A0ABP0LH24_9DINO</name>
<sequence>MAGAVQMTRQRQIETYAKGNGEPCDEPLTETAGCGNRDELKWCQLSNWSPWSTCPVACGGGQQERVRHLRTQSNCFPMAREDLKEVRGCNLDSCGFSG</sequence>
<dbReference type="PROSITE" id="PS50092">
    <property type="entry name" value="TSP1"/>
    <property type="match status" value="1"/>
</dbReference>
<keyword evidence="2" id="KW-1185">Reference proteome</keyword>
<evidence type="ECO:0000313" key="1">
    <source>
        <dbReference type="EMBL" id="CAK9038288.1"/>
    </source>
</evidence>
<reference evidence="1 2" key="1">
    <citation type="submission" date="2024-02" db="EMBL/GenBank/DDBJ databases">
        <authorList>
            <person name="Chen Y."/>
            <person name="Shah S."/>
            <person name="Dougan E. K."/>
            <person name="Thang M."/>
            <person name="Chan C."/>
        </authorList>
    </citation>
    <scope>NUCLEOTIDE SEQUENCE [LARGE SCALE GENOMIC DNA]</scope>
</reference>
<evidence type="ECO:0000313" key="2">
    <source>
        <dbReference type="Proteomes" id="UP001642464"/>
    </source>
</evidence>
<dbReference type="EMBL" id="CAXAMM010016202">
    <property type="protein sequence ID" value="CAK9038288.1"/>
    <property type="molecule type" value="Genomic_DNA"/>
</dbReference>
<proteinExistence type="predicted"/>
<accession>A0ABP0LH24</accession>
<evidence type="ECO:0008006" key="3">
    <source>
        <dbReference type="Google" id="ProtNLM"/>
    </source>
</evidence>
<dbReference type="Pfam" id="PF00090">
    <property type="entry name" value="TSP_1"/>
    <property type="match status" value="1"/>
</dbReference>
<protein>
    <recommendedName>
        <fullName evidence="3">Spondin-like TSP1 domain-containing protein</fullName>
    </recommendedName>
</protein>
<dbReference type="SMART" id="SM00209">
    <property type="entry name" value="TSP1"/>
    <property type="match status" value="1"/>
</dbReference>
<gene>
    <name evidence="1" type="ORF">SCF082_LOCUS22544</name>
</gene>
<dbReference type="InterPro" id="IPR036383">
    <property type="entry name" value="TSP1_rpt_sf"/>
</dbReference>
<organism evidence="1 2">
    <name type="scientific">Durusdinium trenchii</name>
    <dbReference type="NCBI Taxonomy" id="1381693"/>
    <lineage>
        <taxon>Eukaryota</taxon>
        <taxon>Sar</taxon>
        <taxon>Alveolata</taxon>
        <taxon>Dinophyceae</taxon>
        <taxon>Suessiales</taxon>
        <taxon>Symbiodiniaceae</taxon>
        <taxon>Durusdinium</taxon>
    </lineage>
</organism>
<dbReference type="InterPro" id="IPR000884">
    <property type="entry name" value="TSP1_rpt"/>
</dbReference>
<feature type="non-terminal residue" evidence="1">
    <location>
        <position position="98"/>
    </location>
</feature>
<comment type="caution">
    <text evidence="1">The sequence shown here is derived from an EMBL/GenBank/DDBJ whole genome shotgun (WGS) entry which is preliminary data.</text>
</comment>